<name>D4JT33_9FIRM</name>
<proteinExistence type="predicted"/>
<dbReference type="KEGG" id="esu:EUS_10540"/>
<reference evidence="1 2" key="2">
    <citation type="submission" date="2010-03" db="EMBL/GenBank/DDBJ databases">
        <authorList>
            <person name="Pajon A."/>
        </authorList>
    </citation>
    <scope>NUCLEOTIDE SEQUENCE [LARGE SCALE GENOMIC DNA]</scope>
    <source>
        <strain evidence="1 2">70/3</strain>
    </source>
</reference>
<accession>D4JT33</accession>
<dbReference type="PATRIC" id="fig|657319.3.peg.1344"/>
<dbReference type="AlphaFoldDB" id="D4JT33"/>
<protein>
    <submittedName>
        <fullName evidence="1">Uncharacterized protein</fullName>
    </submittedName>
</protein>
<dbReference type="HOGENOM" id="CLU_092734_0_0_9"/>
<reference evidence="1 2" key="1">
    <citation type="submission" date="2010-03" db="EMBL/GenBank/DDBJ databases">
        <title>The genome sequence of Eubacterium siraeum 70/3.</title>
        <authorList>
            <consortium name="metaHIT consortium -- http://www.metahit.eu/"/>
            <person name="Pajon A."/>
            <person name="Turner K."/>
            <person name="Parkhill J."/>
            <person name="Duncan S."/>
            <person name="Flint H."/>
        </authorList>
    </citation>
    <scope>NUCLEOTIDE SEQUENCE [LARGE SCALE GENOMIC DNA]</scope>
    <source>
        <strain evidence="1 2">70/3</strain>
    </source>
</reference>
<dbReference type="EMBL" id="FP929044">
    <property type="protein sequence ID" value="CBK96252.1"/>
    <property type="molecule type" value="Genomic_DNA"/>
</dbReference>
<gene>
    <name evidence="1" type="ORF">EUS_10540</name>
</gene>
<dbReference type="BioCyc" id="ESIR657319:G136K-889-MONOMER"/>
<dbReference type="Proteomes" id="UP000008803">
    <property type="component" value="Chromosome"/>
</dbReference>
<evidence type="ECO:0000313" key="2">
    <source>
        <dbReference type="Proteomes" id="UP000008803"/>
    </source>
</evidence>
<organism evidence="1 2">
    <name type="scientific">[Eubacterium] siraeum 70/3</name>
    <dbReference type="NCBI Taxonomy" id="657319"/>
    <lineage>
        <taxon>Bacteria</taxon>
        <taxon>Bacillati</taxon>
        <taxon>Bacillota</taxon>
        <taxon>Clostridia</taxon>
        <taxon>Eubacteriales</taxon>
        <taxon>Oscillospiraceae</taxon>
        <taxon>Oscillospiraceae incertae sedis</taxon>
    </lineage>
</organism>
<sequence length="261" mass="30068">MNDITEQRTMTETFAPQADSELHKIPVLKDEEELIEMSTDFNLEEFQVVRREFFAHIREPAVTFNNRKFYVNSACLTKFPHTDYVQALINPHTKILALRPCGENERGSFQWCSIGQGKRKPRQTTCTLFFLKMFDMMDWNPDHRYKMLGNIIRANGEYLIAFDLTSTEVYQRTYDAEGAKSTASRTPVYPIGWQNQFGMTLNEHKQSMLVNIFDGYAIYSIKENKAVRQSLTATVTADTVALPEGEINHERTDSTTSNYSG</sequence>
<evidence type="ECO:0000313" key="1">
    <source>
        <dbReference type="EMBL" id="CBK96252.1"/>
    </source>
</evidence>